<dbReference type="GO" id="GO:0015421">
    <property type="term" value="F:ABC-type oligopeptide transporter activity"/>
    <property type="evidence" value="ECO:0007669"/>
    <property type="project" value="TreeGrafter"/>
</dbReference>
<dbReference type="InterPro" id="IPR039421">
    <property type="entry name" value="Type_1_exporter"/>
</dbReference>
<evidence type="ECO:0000256" key="3">
    <source>
        <dbReference type="ARBA" id="ARBA00022475"/>
    </source>
</evidence>
<dbReference type="InterPro" id="IPR011527">
    <property type="entry name" value="ABC1_TM_dom"/>
</dbReference>
<keyword evidence="14" id="KW-1185">Reference proteome</keyword>
<dbReference type="Gene3D" id="1.20.1560.10">
    <property type="entry name" value="ABC transporter type 1, transmembrane domain"/>
    <property type="match status" value="1"/>
</dbReference>
<name>A0A2S6H1R5_9PSEU</name>
<evidence type="ECO:0000313" key="14">
    <source>
        <dbReference type="Proteomes" id="UP000239203"/>
    </source>
</evidence>
<dbReference type="InterPro" id="IPR027417">
    <property type="entry name" value="P-loop_NTPase"/>
</dbReference>
<dbReference type="InterPro" id="IPR036640">
    <property type="entry name" value="ABC1_TM_sf"/>
</dbReference>
<evidence type="ECO:0000256" key="7">
    <source>
        <dbReference type="ARBA" id="ARBA00022840"/>
    </source>
</evidence>
<evidence type="ECO:0000256" key="4">
    <source>
        <dbReference type="ARBA" id="ARBA00022519"/>
    </source>
</evidence>
<dbReference type="InterPro" id="IPR003593">
    <property type="entry name" value="AAA+_ATPase"/>
</dbReference>
<dbReference type="SMART" id="SM00382">
    <property type="entry name" value="AAA"/>
    <property type="match status" value="1"/>
</dbReference>
<evidence type="ECO:0000256" key="8">
    <source>
        <dbReference type="ARBA" id="ARBA00022989"/>
    </source>
</evidence>
<dbReference type="EMBL" id="PTIX01000001">
    <property type="protein sequence ID" value="PPK71356.1"/>
    <property type="molecule type" value="Genomic_DNA"/>
</dbReference>
<dbReference type="RefSeq" id="WP_104476487.1">
    <property type="nucleotide sequence ID" value="NZ_CP154825.1"/>
</dbReference>
<protein>
    <submittedName>
        <fullName evidence="13">ATP-binding cassette subfamily C protein</fullName>
    </submittedName>
</protein>
<evidence type="ECO:0000256" key="1">
    <source>
        <dbReference type="ARBA" id="ARBA00004651"/>
    </source>
</evidence>
<comment type="subcellular location">
    <subcellularLocation>
        <location evidence="1">Cell membrane</location>
        <topology evidence="1">Multi-pass membrane protein</topology>
    </subcellularLocation>
</comment>
<evidence type="ECO:0000313" key="13">
    <source>
        <dbReference type="EMBL" id="PPK71356.1"/>
    </source>
</evidence>
<evidence type="ECO:0000259" key="11">
    <source>
        <dbReference type="PROSITE" id="PS50893"/>
    </source>
</evidence>
<dbReference type="PANTHER" id="PTHR43394">
    <property type="entry name" value="ATP-DEPENDENT PERMEASE MDL1, MITOCHONDRIAL"/>
    <property type="match status" value="1"/>
</dbReference>
<dbReference type="PANTHER" id="PTHR43394:SF1">
    <property type="entry name" value="ATP-BINDING CASSETTE SUB-FAMILY B MEMBER 10, MITOCHONDRIAL"/>
    <property type="match status" value="1"/>
</dbReference>
<dbReference type="GO" id="GO:0005524">
    <property type="term" value="F:ATP binding"/>
    <property type="evidence" value="ECO:0007669"/>
    <property type="project" value="UniProtKB-KW"/>
</dbReference>
<dbReference type="PROSITE" id="PS50893">
    <property type="entry name" value="ABC_TRANSPORTER_2"/>
    <property type="match status" value="1"/>
</dbReference>
<evidence type="ECO:0000256" key="5">
    <source>
        <dbReference type="ARBA" id="ARBA00022692"/>
    </source>
</evidence>
<feature type="domain" description="ABC transmembrane type-1" evidence="12">
    <location>
        <begin position="39"/>
        <end position="326"/>
    </location>
</feature>
<keyword evidence="3" id="KW-1003">Cell membrane</keyword>
<keyword evidence="2" id="KW-0813">Transport</keyword>
<dbReference type="SUPFAM" id="SSF90123">
    <property type="entry name" value="ABC transporter transmembrane region"/>
    <property type="match status" value="1"/>
</dbReference>
<dbReference type="Proteomes" id="UP000239203">
    <property type="component" value="Unassembled WGS sequence"/>
</dbReference>
<keyword evidence="5 10" id="KW-0812">Transmembrane</keyword>
<comment type="caution">
    <text evidence="13">The sequence shown here is derived from an EMBL/GenBank/DDBJ whole genome shotgun (WGS) entry which is preliminary data.</text>
</comment>
<evidence type="ECO:0000256" key="9">
    <source>
        <dbReference type="ARBA" id="ARBA00023136"/>
    </source>
</evidence>
<keyword evidence="7 13" id="KW-0067">ATP-binding</keyword>
<evidence type="ECO:0000259" key="12">
    <source>
        <dbReference type="PROSITE" id="PS50929"/>
    </source>
</evidence>
<dbReference type="Pfam" id="PF00664">
    <property type="entry name" value="ABC_membrane"/>
    <property type="match status" value="1"/>
</dbReference>
<gene>
    <name evidence="13" type="ORF">CLV40_101546</name>
</gene>
<dbReference type="Gene3D" id="3.40.50.300">
    <property type="entry name" value="P-loop containing nucleotide triphosphate hydrolases"/>
    <property type="match status" value="1"/>
</dbReference>
<dbReference type="GO" id="GO:0016887">
    <property type="term" value="F:ATP hydrolysis activity"/>
    <property type="evidence" value="ECO:0007669"/>
    <property type="project" value="InterPro"/>
</dbReference>
<dbReference type="Pfam" id="PF00005">
    <property type="entry name" value="ABC_tran"/>
    <property type="match status" value="1"/>
</dbReference>
<organism evidence="13 14">
    <name type="scientific">Actinokineospora auranticolor</name>
    <dbReference type="NCBI Taxonomy" id="155976"/>
    <lineage>
        <taxon>Bacteria</taxon>
        <taxon>Bacillati</taxon>
        <taxon>Actinomycetota</taxon>
        <taxon>Actinomycetes</taxon>
        <taxon>Pseudonocardiales</taxon>
        <taxon>Pseudonocardiaceae</taxon>
        <taxon>Actinokineospora</taxon>
    </lineage>
</organism>
<sequence length="605" mass="62655">MTAPVGGDVVAAPILPVADARRTWLLLRDELLAHRRSAAAVLVVMLAASAAGLVAPWVLGLLVDDAGAGAGTDRLVPLVVVMVVAALVTGVLAAFGATLVARLGETVLARVRERVMDRALHLPSATLERVGVGDLLSRVGDDVSVVTGAITTTVPEIVRASFTIVLTAAGLFGLDWRLGLAGLLSAPAYHLALRWYLPRSKPFYAEERLAVGERTEAMACSLWGGETVRAYRLEHRHTAVIEEKSQAAMDLSIGVFRVFTWFAGRLNRAEFVGLTAVLVVGFFLVRGDLAASGTVTVGTVTAAALYFHRLFNPIGFLVIEVDQIQQAGAGLARLAGVANLPGAETPENPPVPADSGIELEGISHHYELQDGKAGSEVVRAVTLRIAPGERVALVGASGAGKSTLAGIAAGILRPTTGTVRLGGVDLDALGEAATRRHIALVSQEAHVFAGTLADDVRLARESATDAEVTAALDRVGALPWVEALPDGITTVVGEGAHGLTAAQTQHLALARVLLADPAAVILDEATAEAGSAGARTLDRAAEAVTESRTALVVAHRLSQAVAADRVVVMDRGAVVESGSHAELLAAGGAYAALWRGWTGPITHTG</sequence>
<keyword evidence="8 10" id="KW-1133">Transmembrane helix</keyword>
<feature type="transmembrane region" description="Helical" evidence="10">
    <location>
        <begin position="38"/>
        <end position="59"/>
    </location>
</feature>
<dbReference type="FunFam" id="3.40.50.300:FF:001001">
    <property type="entry name" value="Multidrug ABC transporter ATP-binding protein"/>
    <property type="match status" value="1"/>
</dbReference>
<reference evidence="13 14" key="1">
    <citation type="submission" date="2018-02" db="EMBL/GenBank/DDBJ databases">
        <title>Genomic Encyclopedia of Archaeal and Bacterial Type Strains, Phase II (KMG-II): from individual species to whole genera.</title>
        <authorList>
            <person name="Goeker M."/>
        </authorList>
    </citation>
    <scope>NUCLEOTIDE SEQUENCE [LARGE SCALE GENOMIC DNA]</scope>
    <source>
        <strain evidence="13 14">YU 961-1</strain>
    </source>
</reference>
<feature type="domain" description="ABC transporter" evidence="11">
    <location>
        <begin position="357"/>
        <end position="596"/>
    </location>
</feature>
<accession>A0A2S6H1R5</accession>
<proteinExistence type="predicted"/>
<keyword evidence="9 10" id="KW-0472">Membrane</keyword>
<feature type="transmembrane region" description="Helical" evidence="10">
    <location>
        <begin position="79"/>
        <end position="104"/>
    </location>
</feature>
<evidence type="ECO:0000256" key="2">
    <source>
        <dbReference type="ARBA" id="ARBA00022448"/>
    </source>
</evidence>
<dbReference type="InterPro" id="IPR003439">
    <property type="entry name" value="ABC_transporter-like_ATP-bd"/>
</dbReference>
<keyword evidence="6" id="KW-0547">Nucleotide-binding</keyword>
<dbReference type="PROSITE" id="PS50929">
    <property type="entry name" value="ABC_TM1F"/>
    <property type="match status" value="1"/>
</dbReference>
<dbReference type="AlphaFoldDB" id="A0A2S6H1R5"/>
<dbReference type="CDD" id="cd07346">
    <property type="entry name" value="ABC_6TM_exporters"/>
    <property type="match status" value="1"/>
</dbReference>
<dbReference type="OrthoDB" id="9806127at2"/>
<evidence type="ECO:0000256" key="6">
    <source>
        <dbReference type="ARBA" id="ARBA00022741"/>
    </source>
</evidence>
<dbReference type="SUPFAM" id="SSF52540">
    <property type="entry name" value="P-loop containing nucleoside triphosphate hydrolases"/>
    <property type="match status" value="1"/>
</dbReference>
<evidence type="ECO:0000256" key="10">
    <source>
        <dbReference type="SAM" id="Phobius"/>
    </source>
</evidence>
<dbReference type="GO" id="GO:0005886">
    <property type="term" value="C:plasma membrane"/>
    <property type="evidence" value="ECO:0007669"/>
    <property type="project" value="UniProtKB-SubCell"/>
</dbReference>
<keyword evidence="4" id="KW-0997">Cell inner membrane</keyword>